<name>A0A9X1TLK8_STRM4</name>
<dbReference type="EMBL" id="JAKEIP010000075">
    <property type="protein sequence ID" value="MCF1595752.1"/>
    <property type="molecule type" value="Genomic_DNA"/>
</dbReference>
<gene>
    <name evidence="1" type="ORF">L0P92_19530</name>
</gene>
<organism evidence="1 2">
    <name type="scientific">Streptomyces muensis</name>
    <dbReference type="NCBI Taxonomy" id="1077944"/>
    <lineage>
        <taxon>Bacteria</taxon>
        <taxon>Bacillati</taxon>
        <taxon>Actinomycetota</taxon>
        <taxon>Actinomycetes</taxon>
        <taxon>Kitasatosporales</taxon>
        <taxon>Streptomycetaceae</taxon>
        <taxon>Streptomyces</taxon>
    </lineage>
</organism>
<comment type="caution">
    <text evidence="1">The sequence shown here is derived from an EMBL/GenBank/DDBJ whole genome shotgun (WGS) entry which is preliminary data.</text>
</comment>
<dbReference type="Proteomes" id="UP001139384">
    <property type="component" value="Unassembled WGS sequence"/>
</dbReference>
<accession>A0A9X1TLK8</accession>
<dbReference type="AlphaFoldDB" id="A0A9X1TLK8"/>
<sequence>MVLLKMISSGDEAELKVKIPFEDGDDPPPPTLVQDRRLYDELLRVEFRGPRYDVFAQELWTYGIRTLTAWMRTGAISHHCHRYNVAFDASEVELSILARTSEVREALAVDSVTAAAPRFLERSLRGGEWNPDKGASMFTFFVGGCVMAFGDVFKTWSRKRRREVKVMAYGLLNLTETDAVFPGQLSLFDDPAETVASRDTLRRILSEATPEAAAICTLMLRRPELNQREIGALLGGMSARAVEGQLRRLRGTARVLAASGKISRPQFFEAGQR</sequence>
<protein>
    <submittedName>
        <fullName evidence="1">Uncharacterized protein</fullName>
    </submittedName>
</protein>
<evidence type="ECO:0000313" key="2">
    <source>
        <dbReference type="Proteomes" id="UP001139384"/>
    </source>
</evidence>
<keyword evidence="2" id="KW-1185">Reference proteome</keyword>
<proteinExistence type="predicted"/>
<dbReference type="RefSeq" id="WP_234764080.1">
    <property type="nucleotide sequence ID" value="NZ_JAKEIP010000075.1"/>
</dbReference>
<evidence type="ECO:0000313" key="1">
    <source>
        <dbReference type="EMBL" id="MCF1595752.1"/>
    </source>
</evidence>
<reference evidence="1" key="1">
    <citation type="submission" date="2022-01" db="EMBL/GenBank/DDBJ databases">
        <title>Draft Genome Sequences of Seven Type Strains of the Genus Streptomyces.</title>
        <authorList>
            <person name="Aziz S."/>
            <person name="Coretto E."/>
            <person name="Chronakova A."/>
            <person name="Sproer C."/>
            <person name="Huber K."/>
            <person name="Nouioui I."/>
            <person name="Gross H."/>
        </authorList>
    </citation>
    <scope>NUCLEOTIDE SEQUENCE</scope>
    <source>
        <strain evidence="1">DSM 103493</strain>
    </source>
</reference>